<keyword evidence="6 8" id="KW-0472">Membrane</keyword>
<feature type="region of interest" description="Disordered" evidence="7">
    <location>
        <begin position="57"/>
        <end position="151"/>
    </location>
</feature>
<dbReference type="OrthoDB" id="40134at2759"/>
<organism evidence="10 11">
    <name type="scientific">Miscanthus lutarioriparius</name>
    <dbReference type="NCBI Taxonomy" id="422564"/>
    <lineage>
        <taxon>Eukaryota</taxon>
        <taxon>Viridiplantae</taxon>
        <taxon>Streptophyta</taxon>
        <taxon>Embryophyta</taxon>
        <taxon>Tracheophyta</taxon>
        <taxon>Spermatophyta</taxon>
        <taxon>Magnoliopsida</taxon>
        <taxon>Liliopsida</taxon>
        <taxon>Poales</taxon>
        <taxon>Poaceae</taxon>
        <taxon>PACMAD clade</taxon>
        <taxon>Panicoideae</taxon>
        <taxon>Andropogonodae</taxon>
        <taxon>Andropogoneae</taxon>
        <taxon>Saccharinae</taxon>
        <taxon>Miscanthus</taxon>
    </lineage>
</organism>
<dbReference type="EMBL" id="CAJGYO010000014">
    <property type="protein sequence ID" value="CAD6268208.1"/>
    <property type="molecule type" value="Genomic_DNA"/>
</dbReference>
<keyword evidence="2" id="KW-0813">Transport</keyword>
<sequence length="591" mass="61937">MAGGRGAPRLGCAHGRRNAMAGWRGAKDGRRCARGGRETWSVRSALAMLDFFTWTASASSPPPTQEDEGNGKPWIGSHASAARRKWRSRTPANEASEVEVPDAGGGGGDADQTDRGLSGGRQPGGALGGARRRRPPAPHGHGPHGQRAHRHLRDRLRRALAPLGGGAARLGRGAPVLLVFGGATYYTSTLLAECYRTGGSGNDPAATGGGRRNYSYMEAVRAILGGWKVTFCGVIQYANLAAVAVGYTIAASISMQAVWKANCFHGRGHHADACSQSSSVPYMIAFGATQIVFSQIPGFHQIQWLSIVASVMSFTYSGIGIGLAVAQTVANGGFGGTLTGVAVGGAAGGVTVAHKAWSTMQALGNIAFAYSFSNVLIEIQDTIKAPPPSETAVMNKATALSIATITAFYALCGCMGYTAFGNAAPDNLLTGFGFHEPFWLVDVANAAIVVHLVGAYQVFCQPIYAFVESRAAAAWPESAFISKELRVGPFAPSALRLVWRSAFVCLATVVAMALPFFGSVVGLIGAFTFWPLTVYFPVEMYIKQRAVTRGSTEWICLKALAAVCLVVSVVATAGSIASFVGAFKVFRPFSG</sequence>
<dbReference type="AlphaFoldDB" id="A0A811RD69"/>
<dbReference type="InterPro" id="IPR013057">
    <property type="entry name" value="AA_transpt_TM"/>
</dbReference>
<comment type="caution">
    <text evidence="10">The sequence shown here is derived from an EMBL/GenBank/DDBJ whole genome shotgun (WGS) entry which is preliminary data.</text>
</comment>
<accession>A0A811RD69</accession>
<evidence type="ECO:0000256" key="1">
    <source>
        <dbReference type="ARBA" id="ARBA00004370"/>
    </source>
</evidence>
<evidence type="ECO:0000256" key="5">
    <source>
        <dbReference type="ARBA" id="ARBA00022989"/>
    </source>
</evidence>
<evidence type="ECO:0000313" key="10">
    <source>
        <dbReference type="EMBL" id="CAD6268208.1"/>
    </source>
</evidence>
<dbReference type="GO" id="GO:0016020">
    <property type="term" value="C:membrane"/>
    <property type="evidence" value="ECO:0007669"/>
    <property type="project" value="UniProtKB-SubCell"/>
</dbReference>
<gene>
    <name evidence="10" type="ORF">NCGR_LOCUS51513</name>
</gene>
<feature type="transmembrane region" description="Helical" evidence="8">
    <location>
        <begin position="397"/>
        <end position="418"/>
    </location>
</feature>
<feature type="transmembrane region" description="Helical" evidence="8">
    <location>
        <begin position="333"/>
        <end position="353"/>
    </location>
</feature>
<keyword evidence="11" id="KW-1185">Reference proteome</keyword>
<feature type="transmembrane region" description="Helical" evidence="8">
    <location>
        <begin position="559"/>
        <end position="583"/>
    </location>
</feature>
<feature type="transmembrane region" description="Helical" evidence="8">
    <location>
        <begin position="520"/>
        <end position="538"/>
    </location>
</feature>
<name>A0A811RD69_9POAL</name>
<evidence type="ECO:0000256" key="6">
    <source>
        <dbReference type="ARBA" id="ARBA00023136"/>
    </source>
</evidence>
<evidence type="ECO:0000313" key="11">
    <source>
        <dbReference type="Proteomes" id="UP000604825"/>
    </source>
</evidence>
<evidence type="ECO:0000259" key="9">
    <source>
        <dbReference type="Pfam" id="PF01490"/>
    </source>
</evidence>
<feature type="transmembrane region" description="Helical" evidence="8">
    <location>
        <begin position="359"/>
        <end position="377"/>
    </location>
</feature>
<dbReference type="Proteomes" id="UP000604825">
    <property type="component" value="Unassembled WGS sequence"/>
</dbReference>
<evidence type="ECO:0000256" key="2">
    <source>
        <dbReference type="ARBA" id="ARBA00022448"/>
    </source>
</evidence>
<evidence type="ECO:0000256" key="4">
    <source>
        <dbReference type="ARBA" id="ARBA00022970"/>
    </source>
</evidence>
<dbReference type="Pfam" id="PF01490">
    <property type="entry name" value="Aa_trans"/>
    <property type="match status" value="1"/>
</dbReference>
<evidence type="ECO:0000256" key="8">
    <source>
        <dbReference type="SAM" id="Phobius"/>
    </source>
</evidence>
<evidence type="ECO:0000256" key="7">
    <source>
        <dbReference type="SAM" id="MobiDB-lite"/>
    </source>
</evidence>
<feature type="compositionally biased region" description="Gly residues" evidence="7">
    <location>
        <begin position="117"/>
        <end position="128"/>
    </location>
</feature>
<feature type="transmembrane region" description="Helical" evidence="8">
    <location>
        <begin position="304"/>
        <end position="326"/>
    </location>
</feature>
<comment type="subcellular location">
    <subcellularLocation>
        <location evidence="1">Membrane</location>
    </subcellularLocation>
</comment>
<feature type="compositionally biased region" description="Basic residues" evidence="7">
    <location>
        <begin position="130"/>
        <end position="151"/>
    </location>
</feature>
<dbReference type="PANTHER" id="PTHR48017">
    <property type="entry name" value="OS05G0424000 PROTEIN-RELATED"/>
    <property type="match status" value="1"/>
</dbReference>
<feature type="domain" description="Amino acid transporter transmembrane" evidence="9">
    <location>
        <begin position="173"/>
        <end position="577"/>
    </location>
</feature>
<proteinExistence type="predicted"/>
<keyword evidence="4" id="KW-0029">Amino-acid transport</keyword>
<keyword evidence="3 8" id="KW-0812">Transmembrane</keyword>
<reference evidence="10" key="1">
    <citation type="submission" date="2020-10" db="EMBL/GenBank/DDBJ databases">
        <authorList>
            <person name="Han B."/>
            <person name="Lu T."/>
            <person name="Zhao Q."/>
            <person name="Huang X."/>
            <person name="Zhao Y."/>
        </authorList>
    </citation>
    <scope>NUCLEOTIDE SEQUENCE</scope>
</reference>
<dbReference type="GO" id="GO:0006865">
    <property type="term" value="P:amino acid transport"/>
    <property type="evidence" value="ECO:0007669"/>
    <property type="project" value="UniProtKB-KW"/>
</dbReference>
<keyword evidence="5 8" id="KW-1133">Transmembrane helix</keyword>
<evidence type="ECO:0000256" key="3">
    <source>
        <dbReference type="ARBA" id="ARBA00022692"/>
    </source>
</evidence>
<protein>
    <recommendedName>
        <fullName evidence="9">Amino acid transporter transmembrane domain-containing protein</fullName>
    </recommendedName>
</protein>